<evidence type="ECO:0000259" key="1">
    <source>
        <dbReference type="SMART" id="SM01008"/>
    </source>
</evidence>
<dbReference type="GO" id="GO:0005506">
    <property type="term" value="F:iron ion binding"/>
    <property type="evidence" value="ECO:0007669"/>
    <property type="project" value="InterPro"/>
</dbReference>
<dbReference type="AlphaFoldDB" id="K6GC06"/>
<dbReference type="InterPro" id="IPR037165">
    <property type="entry name" value="AldOxase/xan_DH_Mopterin-bd_sf"/>
</dbReference>
<dbReference type="Pfam" id="PF20256">
    <property type="entry name" value="MoCoBD_2"/>
    <property type="match status" value="1"/>
</dbReference>
<dbReference type="InterPro" id="IPR008274">
    <property type="entry name" value="AldOxase/xan_DH_MoCoBD1"/>
</dbReference>
<dbReference type="InterPro" id="IPR046867">
    <property type="entry name" value="AldOxase/xan_DH_MoCoBD2"/>
</dbReference>
<gene>
    <name evidence="2" type="ORF">B193_2647</name>
</gene>
<evidence type="ECO:0000313" key="3">
    <source>
        <dbReference type="Proteomes" id="UP000006272"/>
    </source>
</evidence>
<proteinExistence type="predicted"/>
<dbReference type="PANTHER" id="PTHR11908">
    <property type="entry name" value="XANTHINE DEHYDROGENASE"/>
    <property type="match status" value="1"/>
</dbReference>
<feature type="domain" description="Aldehyde oxidase/xanthine dehydrogenase a/b hammerhead" evidence="1">
    <location>
        <begin position="23"/>
        <end position="129"/>
    </location>
</feature>
<dbReference type="Gene3D" id="3.30.365.10">
    <property type="entry name" value="Aldehyde oxidase/xanthine dehydrogenase, molybdopterin binding domain"/>
    <property type="match status" value="4"/>
</dbReference>
<dbReference type="SUPFAM" id="SSF56003">
    <property type="entry name" value="Molybdenum cofactor-binding domain"/>
    <property type="match status" value="1"/>
</dbReference>
<dbReference type="Proteomes" id="UP000006272">
    <property type="component" value="Unassembled WGS sequence"/>
</dbReference>
<comment type="caution">
    <text evidence="2">The sequence shown here is derived from an EMBL/GenBank/DDBJ whole genome shotgun (WGS) entry which is preliminary data.</text>
</comment>
<dbReference type="InterPro" id="IPR000674">
    <property type="entry name" value="Ald_Oxase/Xan_DH_a/b"/>
</dbReference>
<organism evidence="2 3">
    <name type="scientific">Solidesulfovibrio magneticus str. Maddingley MBC34</name>
    <dbReference type="NCBI Taxonomy" id="1206767"/>
    <lineage>
        <taxon>Bacteria</taxon>
        <taxon>Pseudomonadati</taxon>
        <taxon>Thermodesulfobacteriota</taxon>
        <taxon>Desulfovibrionia</taxon>
        <taxon>Desulfovibrionales</taxon>
        <taxon>Desulfovibrionaceae</taxon>
        <taxon>Solidesulfovibrio</taxon>
    </lineage>
</organism>
<dbReference type="Pfam" id="PF02738">
    <property type="entry name" value="MoCoBD_1"/>
    <property type="match status" value="1"/>
</dbReference>
<dbReference type="PATRIC" id="fig|1206767.3.peg.2595"/>
<sequence length="765" mass="80014">MDADRDKGASPGAPRVDALDKACGRQRYAADETPPGCLLAGVKRAGIPHGRIVRLDTAAARAVPGVVTVLTRADVPGTNRQGIVHKDQPVLCGQRVRHHGDPVALVVAENKDALAAGLAAVEVAFEALPAVFDPEEALSPNAPLVHPDREGGNLLAHGLMEKGDAESALAGCDVVVAGRFATPAQDHVSLEPPNGLARLAPSGRLTMVVSTQAPFRDRFEIAQALGLDPQRIRIRAPYLGGGFGGKDGATVQCLLALAALRLPGRWIKMAWSREETFLAGYKRHAAVMDIRLGARADGTLEAIACAMCFDAGPYAHLSGEIMELGMEHAGGPYRIPHVRIEGSCAYTNNPVGGAFRGFGVVQACFAVERAMDMLARRLGRAPESLRLQNALRPGETSAVGVAAEPGTDVAACLNAALAHPLWTGREAWKQAAPAFTRRGVGLVAVQNAMGYGRGLPDHATAKLELTRQGTFRLYNSVPDMGQGNAAAFVAMAAQALGQPEAAVACVQPDTAACPPAGSSSASRTVYTFGNALLRACRTMAEKLRNRAALALLCDTPDRLVLTPGGVSDPATGRFVPLSVLAGFLIRDDRICIDQFVMPVVENPPDTGREFKLGFPHRYFTYGACLCGVEADELTGRVRLVQCLLTVACGKVFTLAGVEQQLAGAAAQGAGLALFEELALEGGRIRAGDLSTYLIPTSLDLPDIDCLPLPDDEPSGPLGIKGMGEVGIHGPGPAVAQALFDAVGLDAASLPITPEVVLAALEELTP</sequence>
<name>K6GC06_9BACT</name>
<dbReference type="Pfam" id="PF01315">
    <property type="entry name" value="Ald_Xan_dh_C"/>
    <property type="match status" value="1"/>
</dbReference>
<reference evidence="2 3" key="1">
    <citation type="submission" date="2012-07" db="EMBL/GenBank/DDBJ databases">
        <title>Draft genome sequence of Desulfovibrio magneticus str. Maddingley MBC34 obtained from a metagenomic sequence of a methanogenic enrichment isolated from coal-seam formation water in Victoria, Australia.</title>
        <authorList>
            <person name="Greenfield P."/>
            <person name="Hendry P."/>
            <person name="Li D."/>
            <person name="Rosewarne C.P."/>
            <person name="Tran-Dinh N."/>
            <person name="Elbourne L.D.H."/>
            <person name="Paulsen I.T."/>
            <person name="Midgley D.J."/>
        </authorList>
    </citation>
    <scope>NUCLEOTIDE SEQUENCE [LARGE SCALE GENOMIC DNA]</scope>
    <source>
        <strain evidence="3">Maddingley MBC34</strain>
    </source>
</reference>
<dbReference type="PANTHER" id="PTHR11908:SF157">
    <property type="entry name" value="XANTHINE DEHYDROGENASE SUBUNIT D-RELATED"/>
    <property type="match status" value="1"/>
</dbReference>
<dbReference type="InterPro" id="IPR016208">
    <property type="entry name" value="Ald_Oxase/xanthine_DH-like"/>
</dbReference>
<dbReference type="SMART" id="SM01008">
    <property type="entry name" value="Ald_Xan_dh_C"/>
    <property type="match status" value="1"/>
</dbReference>
<dbReference type="Gene3D" id="3.90.1170.50">
    <property type="entry name" value="Aldehyde oxidase/xanthine dehydrogenase, a/b hammerhead"/>
    <property type="match status" value="1"/>
</dbReference>
<dbReference type="GO" id="GO:0016491">
    <property type="term" value="F:oxidoreductase activity"/>
    <property type="evidence" value="ECO:0007669"/>
    <property type="project" value="InterPro"/>
</dbReference>
<accession>K6GC06</accession>
<protein>
    <submittedName>
        <fullName evidence="2">Aerobic-type carbon monoxide dehydrogenase, large subunit CoxL/CutL-like protein</fullName>
    </submittedName>
</protein>
<dbReference type="EMBL" id="ALAO01000226">
    <property type="protein sequence ID" value="EKO38639.1"/>
    <property type="molecule type" value="Genomic_DNA"/>
</dbReference>
<dbReference type="SUPFAM" id="SSF54665">
    <property type="entry name" value="CO dehydrogenase molybdoprotein N-domain-like"/>
    <property type="match status" value="1"/>
</dbReference>
<dbReference type="InterPro" id="IPR036856">
    <property type="entry name" value="Ald_Oxase/Xan_DH_a/b_sf"/>
</dbReference>
<evidence type="ECO:0000313" key="2">
    <source>
        <dbReference type="EMBL" id="EKO38639.1"/>
    </source>
</evidence>